<dbReference type="Proteomes" id="UP001302126">
    <property type="component" value="Unassembled WGS sequence"/>
</dbReference>
<feature type="region of interest" description="Disordered" evidence="1">
    <location>
        <begin position="48"/>
        <end position="91"/>
    </location>
</feature>
<feature type="compositionally biased region" description="Polar residues" evidence="1">
    <location>
        <begin position="64"/>
        <end position="73"/>
    </location>
</feature>
<organism evidence="2 3">
    <name type="scientific">Podospora australis</name>
    <dbReference type="NCBI Taxonomy" id="1536484"/>
    <lineage>
        <taxon>Eukaryota</taxon>
        <taxon>Fungi</taxon>
        <taxon>Dikarya</taxon>
        <taxon>Ascomycota</taxon>
        <taxon>Pezizomycotina</taxon>
        <taxon>Sordariomycetes</taxon>
        <taxon>Sordariomycetidae</taxon>
        <taxon>Sordariales</taxon>
        <taxon>Podosporaceae</taxon>
        <taxon>Podospora</taxon>
    </lineage>
</organism>
<comment type="caution">
    <text evidence="2">The sequence shown here is derived from an EMBL/GenBank/DDBJ whole genome shotgun (WGS) entry which is preliminary data.</text>
</comment>
<reference evidence="2" key="1">
    <citation type="journal article" date="2023" name="Mol. Phylogenet. Evol.">
        <title>Genome-scale phylogeny and comparative genomics of the fungal order Sordariales.</title>
        <authorList>
            <person name="Hensen N."/>
            <person name="Bonometti L."/>
            <person name="Westerberg I."/>
            <person name="Brannstrom I.O."/>
            <person name="Guillou S."/>
            <person name="Cros-Aarteil S."/>
            <person name="Calhoun S."/>
            <person name="Haridas S."/>
            <person name="Kuo A."/>
            <person name="Mondo S."/>
            <person name="Pangilinan J."/>
            <person name="Riley R."/>
            <person name="LaButti K."/>
            <person name="Andreopoulos B."/>
            <person name="Lipzen A."/>
            <person name="Chen C."/>
            <person name="Yan M."/>
            <person name="Daum C."/>
            <person name="Ng V."/>
            <person name="Clum A."/>
            <person name="Steindorff A."/>
            <person name="Ohm R.A."/>
            <person name="Martin F."/>
            <person name="Silar P."/>
            <person name="Natvig D.O."/>
            <person name="Lalanne C."/>
            <person name="Gautier V."/>
            <person name="Ament-Velasquez S.L."/>
            <person name="Kruys A."/>
            <person name="Hutchinson M.I."/>
            <person name="Powell A.J."/>
            <person name="Barry K."/>
            <person name="Miller A.N."/>
            <person name="Grigoriev I.V."/>
            <person name="Debuchy R."/>
            <person name="Gladieux P."/>
            <person name="Hiltunen Thoren M."/>
            <person name="Johannesson H."/>
        </authorList>
    </citation>
    <scope>NUCLEOTIDE SEQUENCE</scope>
    <source>
        <strain evidence="2">PSN309</strain>
    </source>
</reference>
<dbReference type="EMBL" id="MU864381">
    <property type="protein sequence ID" value="KAK4188991.1"/>
    <property type="molecule type" value="Genomic_DNA"/>
</dbReference>
<sequence>MLKRSISYHSKQKKLLDSCGPLYRQPAPVTPESAGSVDLFEDGEYWYHDEASESSTETETTASDLSPASSWSRNGCFEENKRRSGTRRKNLSGISAFSSNISQISPSTQRKPITIGISSSSRSSVDASIPVLSARGDIQGGYFPLHEDPRTRIITPHPFQKDAEMAHENSVKLAAEFCRDDRDTISGGDASVDAFGEPYNHDSAALYHARYANAPYYPSNYPFHGDPPALKASSKSPTPLPLGPNAIQNQTPSTPAAKATANRTTKVAALPSRARPTKTTAKPPNSKLQYEKQMARHYTRLAAKSAATTAISDISAIARREAFWKGSGTKPASPRLAPQKGSPGPMTPMSLEGDAGYLSRGRAMTPLDAQRIENELARANRLAYTGPSRQGSQHSLSCFR</sequence>
<name>A0AAN7AHN4_9PEZI</name>
<evidence type="ECO:0000256" key="1">
    <source>
        <dbReference type="SAM" id="MobiDB-lite"/>
    </source>
</evidence>
<feature type="region of interest" description="Disordered" evidence="1">
    <location>
        <begin position="325"/>
        <end position="348"/>
    </location>
</feature>
<gene>
    <name evidence="2" type="ORF">QBC35DRAFT_450746</name>
</gene>
<feature type="compositionally biased region" description="Low complexity" evidence="1">
    <location>
        <begin position="53"/>
        <end position="63"/>
    </location>
</feature>
<evidence type="ECO:0000313" key="3">
    <source>
        <dbReference type="Proteomes" id="UP001302126"/>
    </source>
</evidence>
<evidence type="ECO:0000313" key="2">
    <source>
        <dbReference type="EMBL" id="KAK4188991.1"/>
    </source>
</evidence>
<protein>
    <submittedName>
        <fullName evidence="2">Uncharacterized protein</fullName>
    </submittedName>
</protein>
<accession>A0AAN7AHN4</accession>
<feature type="compositionally biased region" description="Polar residues" evidence="1">
    <location>
        <begin position="277"/>
        <end position="287"/>
    </location>
</feature>
<dbReference type="AlphaFoldDB" id="A0AAN7AHN4"/>
<reference evidence="2" key="2">
    <citation type="submission" date="2023-05" db="EMBL/GenBank/DDBJ databases">
        <authorList>
            <consortium name="Lawrence Berkeley National Laboratory"/>
            <person name="Steindorff A."/>
            <person name="Hensen N."/>
            <person name="Bonometti L."/>
            <person name="Westerberg I."/>
            <person name="Brannstrom I.O."/>
            <person name="Guillou S."/>
            <person name="Cros-Aarteil S."/>
            <person name="Calhoun S."/>
            <person name="Haridas S."/>
            <person name="Kuo A."/>
            <person name="Mondo S."/>
            <person name="Pangilinan J."/>
            <person name="Riley R."/>
            <person name="Labutti K."/>
            <person name="Andreopoulos B."/>
            <person name="Lipzen A."/>
            <person name="Chen C."/>
            <person name="Yanf M."/>
            <person name="Daum C."/>
            <person name="Ng V."/>
            <person name="Clum A."/>
            <person name="Ohm R."/>
            <person name="Martin F."/>
            <person name="Silar P."/>
            <person name="Natvig D."/>
            <person name="Lalanne C."/>
            <person name="Gautier V."/>
            <person name="Ament-Velasquez S.L."/>
            <person name="Kruys A."/>
            <person name="Hutchinson M.I."/>
            <person name="Powell A.J."/>
            <person name="Barry K."/>
            <person name="Miller A.N."/>
            <person name="Grigoriev I.V."/>
            <person name="Debuchy R."/>
            <person name="Gladieux P."/>
            <person name="Thoren M.H."/>
            <person name="Johannesson H."/>
        </authorList>
    </citation>
    <scope>NUCLEOTIDE SEQUENCE</scope>
    <source>
        <strain evidence="2">PSN309</strain>
    </source>
</reference>
<keyword evidence="3" id="KW-1185">Reference proteome</keyword>
<feature type="region of interest" description="Disordered" evidence="1">
    <location>
        <begin position="228"/>
        <end position="287"/>
    </location>
</feature>
<proteinExistence type="predicted"/>